<keyword evidence="1" id="KW-1133">Transmembrane helix</keyword>
<dbReference type="RefSeq" id="WP_380531933.1">
    <property type="nucleotide sequence ID" value="NZ_JBHFAB010000002.1"/>
</dbReference>
<reference evidence="4 5" key="1">
    <citation type="submission" date="2024-09" db="EMBL/GenBank/DDBJ databases">
        <authorList>
            <person name="Lee S.D."/>
        </authorList>
    </citation>
    <scope>NUCLEOTIDE SEQUENCE [LARGE SCALE GENOMIC DNA]</scope>
    <source>
        <strain evidence="4 5">N8-3</strain>
    </source>
</reference>
<keyword evidence="5" id="KW-1185">Reference proteome</keyword>
<gene>
    <name evidence="4" type="ORF">ACEZDE_03590</name>
</gene>
<evidence type="ECO:0000259" key="3">
    <source>
        <dbReference type="Pfam" id="PF14344"/>
    </source>
</evidence>
<proteinExistence type="predicted"/>
<protein>
    <submittedName>
        <fullName evidence="4">DUF4397 domain-containing protein</fullName>
    </submittedName>
</protein>
<dbReference type="EMBL" id="JBHFAB010000002">
    <property type="protein sequence ID" value="MFC1415730.1"/>
    <property type="molecule type" value="Genomic_DNA"/>
</dbReference>
<feature type="signal peptide" evidence="2">
    <location>
        <begin position="1"/>
        <end position="28"/>
    </location>
</feature>
<keyword evidence="2" id="KW-0732">Signal</keyword>
<organism evidence="4 5">
    <name type="scientific">Streptacidiphilus cavernicola</name>
    <dbReference type="NCBI Taxonomy" id="3342716"/>
    <lineage>
        <taxon>Bacteria</taxon>
        <taxon>Bacillati</taxon>
        <taxon>Actinomycetota</taxon>
        <taxon>Actinomycetes</taxon>
        <taxon>Kitasatosporales</taxon>
        <taxon>Streptomycetaceae</taxon>
        <taxon>Streptacidiphilus</taxon>
    </lineage>
</organism>
<sequence length="282" mass="28126">MTLRLRRPAAVLLAAALGSAALVAPAAAATPAASNAWTGGWLRLAHFSPGTPPVDVYLYPFGGSRAALVLKHVAYGDASPYESVATGQYTVAMRLAGASSTQPPVISSTVDVVRGKAYTVAGLGPTKALQLQTLPDQLSAPSGEAGVRVIQASLTQPSVSVDVAGLDQSSLRFPTSTPYRTVPAGSTTVKVSTAAASTSRTVELAGRSTHTLVVLSSAAAAPQVIDLTDSAGPSTQPQGGVAAGLGGASSTGSSLAATAGWAAALLAGAAVAFLAARRLRRR</sequence>
<accession>A0ABV6VPR0</accession>
<dbReference type="Pfam" id="PF14344">
    <property type="entry name" value="DUF4397"/>
    <property type="match status" value="1"/>
</dbReference>
<dbReference type="InterPro" id="IPR025510">
    <property type="entry name" value="DUF4397"/>
</dbReference>
<evidence type="ECO:0000313" key="4">
    <source>
        <dbReference type="EMBL" id="MFC1415730.1"/>
    </source>
</evidence>
<comment type="caution">
    <text evidence="4">The sequence shown here is derived from an EMBL/GenBank/DDBJ whole genome shotgun (WGS) entry which is preliminary data.</text>
</comment>
<keyword evidence="1" id="KW-0472">Membrane</keyword>
<evidence type="ECO:0000256" key="2">
    <source>
        <dbReference type="SAM" id="SignalP"/>
    </source>
</evidence>
<feature type="domain" description="DUF4397" evidence="3">
    <location>
        <begin position="41"/>
        <end position="161"/>
    </location>
</feature>
<keyword evidence="1" id="KW-0812">Transmembrane</keyword>
<name>A0ABV6VPR0_9ACTN</name>
<dbReference type="Proteomes" id="UP001592531">
    <property type="component" value="Unassembled WGS sequence"/>
</dbReference>
<feature type="chain" id="PRO_5046516076" evidence="2">
    <location>
        <begin position="29"/>
        <end position="282"/>
    </location>
</feature>
<evidence type="ECO:0000313" key="5">
    <source>
        <dbReference type="Proteomes" id="UP001592531"/>
    </source>
</evidence>
<evidence type="ECO:0000256" key="1">
    <source>
        <dbReference type="SAM" id="Phobius"/>
    </source>
</evidence>
<feature type="transmembrane region" description="Helical" evidence="1">
    <location>
        <begin position="255"/>
        <end position="276"/>
    </location>
</feature>